<dbReference type="AlphaFoldDB" id="E8X071"/>
<sequence length="45" mass="5418">MTDMFFPSMLLFAIVCIPLAFLPQYDLCTERCRAFFRHLLHRKHS</sequence>
<dbReference type="EMBL" id="CP002480">
    <property type="protein sequence ID" value="ADW70052.1"/>
    <property type="molecule type" value="Genomic_DNA"/>
</dbReference>
<reference evidence="2" key="1">
    <citation type="submission" date="2011-01" db="EMBL/GenBank/DDBJ databases">
        <title>Complete sequence of chromosome of Acidobacterium sp. MP5ACTX9.</title>
        <authorList>
            <consortium name="US DOE Joint Genome Institute"/>
            <person name="Lucas S."/>
            <person name="Copeland A."/>
            <person name="Lapidus A."/>
            <person name="Cheng J.-F."/>
            <person name="Goodwin L."/>
            <person name="Pitluck S."/>
            <person name="Teshima H."/>
            <person name="Detter J.C."/>
            <person name="Han C."/>
            <person name="Tapia R."/>
            <person name="Land M."/>
            <person name="Hauser L."/>
            <person name="Kyrpides N."/>
            <person name="Ivanova N."/>
            <person name="Ovchinnikova G."/>
            <person name="Pagani I."/>
            <person name="Rawat S.R."/>
            <person name="Mannisto M."/>
            <person name="Haggblom M.M."/>
            <person name="Woyke T."/>
        </authorList>
    </citation>
    <scope>NUCLEOTIDE SEQUENCE [LARGE SCALE GENOMIC DNA]</scope>
    <source>
        <strain evidence="2">MP5ACTX9</strain>
    </source>
</reference>
<dbReference type="RefSeq" id="WP_013581366.1">
    <property type="nucleotide sequence ID" value="NC_015064.1"/>
</dbReference>
<dbReference type="PaxDb" id="1198114-AciX9_3032"/>
<accession>E8X071</accession>
<evidence type="ECO:0000313" key="1">
    <source>
        <dbReference type="EMBL" id="ADW70052.1"/>
    </source>
</evidence>
<dbReference type="HOGENOM" id="CLU_3200393_0_0_0"/>
<name>E8X071_GRATM</name>
<proteinExistence type="predicted"/>
<evidence type="ECO:0000313" key="2">
    <source>
        <dbReference type="Proteomes" id="UP000000343"/>
    </source>
</evidence>
<keyword evidence="2" id="KW-1185">Reference proteome</keyword>
<dbReference type="Proteomes" id="UP000000343">
    <property type="component" value="Chromosome"/>
</dbReference>
<gene>
    <name evidence="1" type="ordered locus">AciX9_3032</name>
</gene>
<organism evidence="2">
    <name type="scientific">Granulicella tundricola (strain ATCC BAA-1859 / DSM 23138 / MP5ACTX9)</name>
    <dbReference type="NCBI Taxonomy" id="1198114"/>
    <lineage>
        <taxon>Bacteria</taxon>
        <taxon>Pseudomonadati</taxon>
        <taxon>Acidobacteriota</taxon>
        <taxon>Terriglobia</taxon>
        <taxon>Terriglobales</taxon>
        <taxon>Acidobacteriaceae</taxon>
        <taxon>Granulicella</taxon>
    </lineage>
</organism>
<dbReference type="OrthoDB" id="9994987at2"/>
<dbReference type="KEGG" id="acm:AciX9_3032"/>
<protein>
    <submittedName>
        <fullName evidence="1">Uncharacterized protein</fullName>
    </submittedName>
</protein>